<dbReference type="Gene3D" id="1.10.3700.10">
    <property type="entry name" value="AGR C 984p-like"/>
    <property type="match status" value="3"/>
</dbReference>
<dbReference type="InterPro" id="IPR010626">
    <property type="entry name" value="DUF1217"/>
</dbReference>
<evidence type="ECO:0000313" key="1">
    <source>
        <dbReference type="EMBL" id="MTD94807.1"/>
    </source>
</evidence>
<evidence type="ECO:0000313" key="2">
    <source>
        <dbReference type="Proteomes" id="UP000440694"/>
    </source>
</evidence>
<dbReference type="Proteomes" id="UP000440694">
    <property type="component" value="Unassembled WGS sequence"/>
</dbReference>
<dbReference type="AlphaFoldDB" id="A0A6I3KM41"/>
<dbReference type="EMBL" id="WMBQ01000001">
    <property type="protein sequence ID" value="MTD94807.1"/>
    <property type="molecule type" value="Genomic_DNA"/>
</dbReference>
<dbReference type="Pfam" id="PF06748">
    <property type="entry name" value="DUF1217"/>
    <property type="match status" value="3"/>
</dbReference>
<reference evidence="1 2" key="1">
    <citation type="submission" date="2019-11" db="EMBL/GenBank/DDBJ databases">
        <title>Identification of a novel strain.</title>
        <authorList>
            <person name="Xu Q."/>
            <person name="Wang G."/>
        </authorList>
    </citation>
    <scope>NUCLEOTIDE SEQUENCE [LARGE SCALE GENOMIC DNA]</scope>
    <source>
        <strain evidence="2">xq</strain>
    </source>
</reference>
<dbReference type="InterPro" id="IPR023157">
    <property type="entry name" value="AGR-C-984p-like_sf"/>
</dbReference>
<accession>A0A6I3KM41</accession>
<dbReference type="RefSeq" id="WP_154739182.1">
    <property type="nucleotide sequence ID" value="NZ_WMBQ01000001.1"/>
</dbReference>
<comment type="caution">
    <text evidence="1">The sequence shown here is derived from an EMBL/GenBank/DDBJ whole genome shotgun (WGS) entry which is preliminary data.</text>
</comment>
<protein>
    <submittedName>
        <fullName evidence="1">DUF1217 domain-containing protein</fullName>
    </submittedName>
</protein>
<keyword evidence="2" id="KW-1185">Reference proteome</keyword>
<dbReference type="SUPFAM" id="SSF158837">
    <property type="entry name" value="AGR C 984p-like"/>
    <property type="match status" value="5"/>
</dbReference>
<name>A0A6I3KM41_9HYPH</name>
<gene>
    <name evidence="1" type="ORF">GIW81_10740</name>
</gene>
<proteinExistence type="predicted"/>
<organism evidence="1 2">
    <name type="scientific">Hyphomicrobium album</name>
    <dbReference type="NCBI Taxonomy" id="2665159"/>
    <lineage>
        <taxon>Bacteria</taxon>
        <taxon>Pseudomonadati</taxon>
        <taxon>Pseudomonadota</taxon>
        <taxon>Alphaproteobacteria</taxon>
        <taxon>Hyphomicrobiales</taxon>
        <taxon>Hyphomicrobiaceae</taxon>
        <taxon>Hyphomicrobium</taxon>
    </lineage>
</organism>
<sequence length="726" mass="78801">MLPTLASYRQVSGNIDRSLRTTAAQPQVARETEYYLANIDDVKSVDDLLKDQRLFAYAMKAYGLEDMTYAKAFMRKVLESDLNDKSSFVNKLSDKRYLEFAKAFHFLPSGDVELGLTTAQDSASEDAMIGLYSQQRIRKGETAAAEAAYYESRIGSITNVDQLLSDERLFKFALTASGLDASVASVSAIRNVLTSDLLDPNSVANLYGAKYQELAAAFSFEADGSVVGGSAQTTEQANQTMLAYYEATDTDESPAAAAFKTDYFNDLMVGVTNVDDLVDNEFLRSTVATAAGLDPVLTTAATVREILVSDLSDPDSAANKSSALKAVAQAFNFNTDGSLDSGVAAQDPDQAKALTDLFTKYYDDGAISAEQSNTQYYRNAIGRVSHVDALLTDSKLYSYMLSSYGIDPSEVTKTQIKRVLLSDPKSPTSYTSLLQDSRFTALASAFNFDSDGVSQGIKQVQTASAAKNTIARYNDTLGDLKGDQTLGKAESQYYDRTILTISSVDQLLKDQRLKAYIVRAYGLGKDVSDDTLRKVLTSDQLDPRSFVNKSNSAAYKDLAADFNFNSDGTVARSAVGLAQHKSDVVRTQGLYYRQTVEEDAGSQNEGVRLALYFERKASSITSAYSLLADKALLQVAQTALGLPATMSLLDIDRQAEMISNRIDIEDFKDPAKLQTFLTRFSGTWDVNNASAATSTSPAAVLITQPTESFVSVNLLTSLQNLKLGGA</sequence>